<evidence type="ECO:0000313" key="2">
    <source>
        <dbReference type="Proteomes" id="UP000185841"/>
    </source>
</evidence>
<gene>
    <name evidence="1" type="ORF">SAMN05878282_103415</name>
</gene>
<organism evidence="1 2">
    <name type="scientific">Aquipseudomonas alcaligenes</name>
    <name type="common">Pseudomonas alcaligenes</name>
    <dbReference type="NCBI Taxonomy" id="43263"/>
    <lineage>
        <taxon>Bacteria</taxon>
        <taxon>Pseudomonadati</taxon>
        <taxon>Pseudomonadota</taxon>
        <taxon>Gammaproteobacteria</taxon>
        <taxon>Pseudomonadales</taxon>
        <taxon>Pseudomonadaceae</taxon>
        <taxon>Aquipseudomonas</taxon>
    </lineage>
</organism>
<name>A0A1N6S7Y3_AQUAC</name>
<dbReference type="EMBL" id="FTMP01000003">
    <property type="protein sequence ID" value="SIQ37160.1"/>
    <property type="molecule type" value="Genomic_DNA"/>
</dbReference>
<reference evidence="1 2" key="1">
    <citation type="submission" date="2017-01" db="EMBL/GenBank/DDBJ databases">
        <authorList>
            <person name="Mah S.A."/>
            <person name="Swanson W.J."/>
            <person name="Moy G.W."/>
            <person name="Vacquier V.D."/>
        </authorList>
    </citation>
    <scope>NUCLEOTIDE SEQUENCE [LARGE SCALE GENOMIC DNA]</scope>
    <source>
        <strain evidence="1 2">RU36E</strain>
    </source>
</reference>
<dbReference type="Proteomes" id="UP000185841">
    <property type="component" value="Unassembled WGS sequence"/>
</dbReference>
<accession>A0A1N6S7Y3</accession>
<proteinExistence type="predicted"/>
<sequence>MAGFDDLVADMDDMIMASVSDGLASYLSRDGLVLVEQLPVIVELDAEREDRAGLITLVRTHCVQKRLLEPYDRKGAFRMADGVWQIDGIHSDDGSLITFYVVP</sequence>
<evidence type="ECO:0000313" key="1">
    <source>
        <dbReference type="EMBL" id="SIQ37160.1"/>
    </source>
</evidence>
<dbReference type="AlphaFoldDB" id="A0A1N6S7Y3"/>
<dbReference type="RefSeq" id="WP_076426360.1">
    <property type="nucleotide sequence ID" value="NZ_FTMP01000003.1"/>
</dbReference>
<protein>
    <submittedName>
        <fullName evidence="1">Uncharacterized protein</fullName>
    </submittedName>
</protein>